<evidence type="ECO:0000313" key="2">
    <source>
        <dbReference type="Proteomes" id="UP001209229"/>
    </source>
</evidence>
<comment type="caution">
    <text evidence="1">The sequence shown here is derived from an EMBL/GenBank/DDBJ whole genome shotgun (WGS) entry which is preliminary data.</text>
</comment>
<accession>A0AAE3M415</accession>
<dbReference type="Proteomes" id="UP001209229">
    <property type="component" value="Unassembled WGS sequence"/>
</dbReference>
<reference evidence="1" key="1">
    <citation type="submission" date="2022-10" db="EMBL/GenBank/DDBJ databases">
        <authorList>
            <person name="Yu W.X."/>
        </authorList>
    </citation>
    <scope>NUCLEOTIDE SEQUENCE</scope>
    <source>
        <strain evidence="1">AAT</strain>
    </source>
</reference>
<dbReference type="EMBL" id="JAPDPJ010000020">
    <property type="protein sequence ID" value="MCW3786866.1"/>
    <property type="molecule type" value="Genomic_DNA"/>
</dbReference>
<protein>
    <submittedName>
        <fullName evidence="1">Uncharacterized protein</fullName>
    </submittedName>
</protein>
<organism evidence="1 2">
    <name type="scientific">Plebeiibacterium sediminum</name>
    <dbReference type="NCBI Taxonomy" id="2992112"/>
    <lineage>
        <taxon>Bacteria</taxon>
        <taxon>Pseudomonadati</taxon>
        <taxon>Bacteroidota</taxon>
        <taxon>Bacteroidia</taxon>
        <taxon>Marinilabiliales</taxon>
        <taxon>Marinilabiliaceae</taxon>
        <taxon>Plebeiibacterium</taxon>
    </lineage>
</organism>
<evidence type="ECO:0000313" key="1">
    <source>
        <dbReference type="EMBL" id="MCW3786866.1"/>
    </source>
</evidence>
<sequence>MKKEEFKKWLEYKYPDSPTTVGNRISNCLNVEKFYNDLDIHIKKDNCKTIIEELTYTTEDERSNSIPKHPVVINGNLRTGSATLKQAVRLYVDFYSDYINTNSLDTNNKSDVPKDNNILSDVYNKVINFNYDIKKHADVNVLQLEVIEYLKSLLPMYEWDIECHISDKYKDRVDIMGVSKTSDYIVVIELDAHRADQIAKKFVSRMALLMERKVVYIALCYPGTDNMPKPEAQKYFNYCTQIAKQLSTGAAEKHFEGILLQ</sequence>
<proteinExistence type="predicted"/>
<dbReference type="AlphaFoldDB" id="A0AAE3M415"/>
<dbReference type="RefSeq" id="WP_301190430.1">
    <property type="nucleotide sequence ID" value="NZ_JAPDPJ010000020.1"/>
</dbReference>
<gene>
    <name evidence="1" type="ORF">OM075_10335</name>
</gene>
<name>A0AAE3M415_9BACT</name>
<keyword evidence="2" id="KW-1185">Reference proteome</keyword>